<dbReference type="AlphaFoldDB" id="A0A9P0CYK9"/>
<dbReference type="Proteomes" id="UP001153636">
    <property type="component" value="Chromosome 6"/>
</dbReference>
<dbReference type="EMBL" id="OV651818">
    <property type="protein sequence ID" value="CAH1111702.1"/>
    <property type="molecule type" value="Genomic_DNA"/>
</dbReference>
<gene>
    <name evidence="3" type="ORF">PSYICH_LOCUS12272</name>
</gene>
<organism evidence="3 4">
    <name type="scientific">Psylliodes chrysocephalus</name>
    <dbReference type="NCBI Taxonomy" id="3402493"/>
    <lineage>
        <taxon>Eukaryota</taxon>
        <taxon>Metazoa</taxon>
        <taxon>Ecdysozoa</taxon>
        <taxon>Arthropoda</taxon>
        <taxon>Hexapoda</taxon>
        <taxon>Insecta</taxon>
        <taxon>Pterygota</taxon>
        <taxon>Neoptera</taxon>
        <taxon>Endopterygota</taxon>
        <taxon>Coleoptera</taxon>
        <taxon>Polyphaga</taxon>
        <taxon>Cucujiformia</taxon>
        <taxon>Chrysomeloidea</taxon>
        <taxon>Chrysomelidae</taxon>
        <taxon>Galerucinae</taxon>
        <taxon>Alticini</taxon>
        <taxon>Psylliodes</taxon>
    </lineage>
</organism>
<proteinExistence type="predicted"/>
<feature type="coiled-coil region" evidence="1">
    <location>
        <begin position="256"/>
        <end position="283"/>
    </location>
</feature>
<feature type="region of interest" description="Disordered" evidence="2">
    <location>
        <begin position="153"/>
        <end position="172"/>
    </location>
</feature>
<evidence type="ECO:0000313" key="3">
    <source>
        <dbReference type="EMBL" id="CAH1111702.1"/>
    </source>
</evidence>
<accession>A0A9P0CYK9</accession>
<reference evidence="3" key="1">
    <citation type="submission" date="2022-01" db="EMBL/GenBank/DDBJ databases">
        <authorList>
            <person name="King R."/>
        </authorList>
    </citation>
    <scope>NUCLEOTIDE SEQUENCE</scope>
</reference>
<evidence type="ECO:0000256" key="2">
    <source>
        <dbReference type="SAM" id="MobiDB-lite"/>
    </source>
</evidence>
<evidence type="ECO:0000256" key="1">
    <source>
        <dbReference type="SAM" id="Coils"/>
    </source>
</evidence>
<feature type="compositionally biased region" description="Basic residues" evidence="2">
    <location>
        <begin position="162"/>
        <end position="172"/>
    </location>
</feature>
<feature type="compositionally biased region" description="Basic and acidic residues" evidence="2">
    <location>
        <begin position="1"/>
        <end position="17"/>
    </location>
</feature>
<name>A0A9P0CYK9_9CUCU</name>
<dbReference type="OrthoDB" id="8046612at2759"/>
<feature type="region of interest" description="Disordered" evidence="2">
    <location>
        <begin position="1"/>
        <end position="20"/>
    </location>
</feature>
<sequence length="391" mass="45890">MDLSKENAPDDSQTHNEEDIDCFFLQPSSSPYNITEKVQQANMDLFSSSTHALNEKTPKVKFKDDLFSFEPDLTDEDVNSIESDHVVEPDNLTLCEYKTVNISQIEETTEDLEEEIDDEEIIESINTDYNDIETYLINKVIEHKIKDEKIEEIKSESSTRSANRKGKKKHGKTVHNVKEVHCKDHCIDKLDFDLPMFIKKLEIHEKPLNLPPLQLLQRKCCDELKQKVRRNLPNYNGLRSEYGLTSRQIDIKLKQKEQLKLKEENHRRILEEYRKRKTQQNEEVFCQWLKEISKRRQEREKAKQGKYRNLPYSLSITSLSNKTVRRIKERPKTANEIVSKNQIKKARRPHTSTCVFIEVPQNLLQKGINIKDLLVTNSKTMSNKLHILTLS</sequence>
<protein>
    <recommendedName>
        <fullName evidence="5">Coiled-coil domain-containing protein 181</fullName>
    </recommendedName>
</protein>
<evidence type="ECO:0000313" key="4">
    <source>
        <dbReference type="Proteomes" id="UP001153636"/>
    </source>
</evidence>
<keyword evidence="1" id="KW-0175">Coiled coil</keyword>
<keyword evidence="4" id="KW-1185">Reference proteome</keyword>
<evidence type="ECO:0008006" key="5">
    <source>
        <dbReference type="Google" id="ProtNLM"/>
    </source>
</evidence>